<sequence>MRNDYHILWTSCPGALAKGGETIDDYNMRLKNTLLRITKLHDVSNVKRDQIVLIVAHASTVDLAAGHLARSRASTTEDLDECFKKIPTGSVLVLEKVQGRRGWTPNLYAIPKMTYSDQSTMFDTEFVLREPIAAKK</sequence>
<proteinExistence type="predicted"/>
<evidence type="ECO:0008006" key="3">
    <source>
        <dbReference type="Google" id="ProtNLM"/>
    </source>
</evidence>
<keyword evidence="2" id="KW-1185">Reference proteome</keyword>
<reference evidence="1 2" key="1">
    <citation type="submission" date="2014-03" db="EMBL/GenBank/DDBJ databases">
        <title>Draft genome of the hookworm Oesophagostomum dentatum.</title>
        <authorList>
            <person name="Mitreva M."/>
        </authorList>
    </citation>
    <scope>NUCLEOTIDE SEQUENCE [LARGE SCALE GENOMIC DNA]</scope>
    <source>
        <strain evidence="1 2">OD-Hann</strain>
    </source>
</reference>
<name>A0A0B1TKK0_OESDE</name>
<gene>
    <name evidence="1" type="ORF">OESDEN_01947</name>
</gene>
<organism evidence="1 2">
    <name type="scientific">Oesophagostomum dentatum</name>
    <name type="common">Nodular worm</name>
    <dbReference type="NCBI Taxonomy" id="61180"/>
    <lineage>
        <taxon>Eukaryota</taxon>
        <taxon>Metazoa</taxon>
        <taxon>Ecdysozoa</taxon>
        <taxon>Nematoda</taxon>
        <taxon>Chromadorea</taxon>
        <taxon>Rhabditida</taxon>
        <taxon>Rhabditina</taxon>
        <taxon>Rhabditomorpha</taxon>
        <taxon>Strongyloidea</taxon>
        <taxon>Strongylidae</taxon>
        <taxon>Oesophagostomum</taxon>
    </lineage>
</organism>
<accession>A0A0B1TKK0</accession>
<evidence type="ECO:0000313" key="2">
    <source>
        <dbReference type="Proteomes" id="UP000053660"/>
    </source>
</evidence>
<protein>
    <recommendedName>
        <fullName evidence="3">Phosphoglycerate mutase family protein</fullName>
    </recommendedName>
</protein>
<dbReference type="GO" id="GO:0016791">
    <property type="term" value="F:phosphatase activity"/>
    <property type="evidence" value="ECO:0007669"/>
    <property type="project" value="UniProtKB-ARBA"/>
</dbReference>
<dbReference type="AlphaFoldDB" id="A0A0B1TKK0"/>
<dbReference type="InterPro" id="IPR029033">
    <property type="entry name" value="His_PPase_superfam"/>
</dbReference>
<dbReference type="Proteomes" id="UP000053660">
    <property type="component" value="Unassembled WGS sequence"/>
</dbReference>
<dbReference type="Gene3D" id="3.40.50.1240">
    <property type="entry name" value="Phosphoglycerate mutase-like"/>
    <property type="match status" value="1"/>
</dbReference>
<dbReference type="SUPFAM" id="SSF53254">
    <property type="entry name" value="Phosphoglycerate mutase-like"/>
    <property type="match status" value="1"/>
</dbReference>
<dbReference type="OrthoDB" id="414418at2759"/>
<evidence type="ECO:0000313" key="1">
    <source>
        <dbReference type="EMBL" id="KHJ98068.1"/>
    </source>
</evidence>
<dbReference type="EMBL" id="KN549361">
    <property type="protein sequence ID" value="KHJ98068.1"/>
    <property type="molecule type" value="Genomic_DNA"/>
</dbReference>